<organism evidence="1 2">
    <name type="scientific">Intoshia linei</name>
    <dbReference type="NCBI Taxonomy" id="1819745"/>
    <lineage>
        <taxon>Eukaryota</taxon>
        <taxon>Metazoa</taxon>
        <taxon>Spiralia</taxon>
        <taxon>Lophotrochozoa</taxon>
        <taxon>Mesozoa</taxon>
        <taxon>Orthonectida</taxon>
        <taxon>Rhopaluridae</taxon>
        <taxon>Intoshia</taxon>
    </lineage>
</organism>
<proteinExistence type="predicted"/>
<dbReference type="Proteomes" id="UP000078046">
    <property type="component" value="Unassembled WGS sequence"/>
</dbReference>
<accession>A0A177AX49</accession>
<gene>
    <name evidence="1" type="ORF">A3Q56_06293</name>
</gene>
<name>A0A177AX49_9BILA</name>
<sequence>MSNSVNQEEIKICSDLSNFSNGYKIEKDGIVIFMELCENEFKPQTYSIKNANKKNEKVTQVYRRASSIQTIDYNGMIRRERRSSTVKNMKQFYDGLGMHRKSNSVSIEKTSFDFTCNTSEKSDEENSIYNTRIENQWKPNQNIPECLLQLSKIDEDTVSNE</sequence>
<keyword evidence="2" id="KW-1185">Reference proteome</keyword>
<evidence type="ECO:0000313" key="1">
    <source>
        <dbReference type="EMBL" id="OAF65981.1"/>
    </source>
</evidence>
<dbReference type="EMBL" id="LWCA01001077">
    <property type="protein sequence ID" value="OAF65981.1"/>
    <property type="molecule type" value="Genomic_DNA"/>
</dbReference>
<comment type="caution">
    <text evidence="1">The sequence shown here is derived from an EMBL/GenBank/DDBJ whole genome shotgun (WGS) entry which is preliminary data.</text>
</comment>
<protein>
    <submittedName>
        <fullName evidence="1">Uncharacterized protein</fullName>
    </submittedName>
</protein>
<reference evidence="1 2" key="1">
    <citation type="submission" date="2016-04" db="EMBL/GenBank/DDBJ databases">
        <title>The genome of Intoshia linei affirms orthonectids as highly simplified spiralians.</title>
        <authorList>
            <person name="Mikhailov K.V."/>
            <person name="Slusarev G.S."/>
            <person name="Nikitin M.A."/>
            <person name="Logacheva M.D."/>
            <person name="Penin A."/>
            <person name="Aleoshin V."/>
            <person name="Panchin Y.V."/>
        </authorList>
    </citation>
    <scope>NUCLEOTIDE SEQUENCE [LARGE SCALE GENOMIC DNA]</scope>
    <source>
        <strain evidence="1">Intl2013</strain>
        <tissue evidence="1">Whole animal</tissue>
    </source>
</reference>
<evidence type="ECO:0000313" key="2">
    <source>
        <dbReference type="Proteomes" id="UP000078046"/>
    </source>
</evidence>
<dbReference type="AlphaFoldDB" id="A0A177AX49"/>